<evidence type="ECO:0000256" key="3">
    <source>
        <dbReference type="ARBA" id="ARBA00022525"/>
    </source>
</evidence>
<dbReference type="GO" id="GO:0005179">
    <property type="term" value="F:hormone activity"/>
    <property type="evidence" value="ECO:0007669"/>
    <property type="project" value="TreeGrafter"/>
</dbReference>
<feature type="domain" description="Endothelin-like toxin" evidence="8">
    <location>
        <begin position="46"/>
        <end position="67"/>
    </location>
</feature>
<keyword evidence="4" id="KW-0838">Vasoactive</keyword>
<dbReference type="CTD" id="1907"/>
<dbReference type="GeneID" id="105903620"/>
<evidence type="ECO:0000256" key="1">
    <source>
        <dbReference type="ARBA" id="ARBA00004613"/>
    </source>
</evidence>
<dbReference type="SMART" id="SM00272">
    <property type="entry name" value="END"/>
    <property type="match status" value="2"/>
</dbReference>
<dbReference type="GO" id="GO:0006874">
    <property type="term" value="P:intracellular calcium ion homeostasis"/>
    <property type="evidence" value="ECO:0007669"/>
    <property type="project" value="TreeGrafter"/>
</dbReference>
<dbReference type="OrthoDB" id="8873756at2759"/>
<dbReference type="Pfam" id="PF00322">
    <property type="entry name" value="Endothelin"/>
    <property type="match status" value="1"/>
</dbReference>
<dbReference type="GO" id="GO:0019229">
    <property type="term" value="P:regulation of vasoconstriction"/>
    <property type="evidence" value="ECO:0007669"/>
    <property type="project" value="InterPro"/>
</dbReference>
<keyword evidence="7" id="KW-0732">Signal</keyword>
<accession>A0A6P8H3V9</accession>
<keyword evidence="5" id="KW-0839">Vasoconstrictor</keyword>
<name>A0A6P8H3V9_CLUHA</name>
<sequence length="171" mass="18724">MASSLCVAVLLIVLSVLLQEGAGLPVSQGQVESSGPSAPHHVRNKRCSCSNWMDKECIYFCHLDIIWINTPSKTTPYGLGSPLSRRRRSTGRCECHGPKDHTCNSFCHNSSENPALVIVSPQGQHTKTMRSQGNDLLTFLRQVAQANQRAVEQQSASPRKKGSGTGWPRAR</sequence>
<evidence type="ECO:0000256" key="7">
    <source>
        <dbReference type="SAM" id="SignalP"/>
    </source>
</evidence>
<evidence type="ECO:0000256" key="4">
    <source>
        <dbReference type="ARBA" id="ARBA00022858"/>
    </source>
</evidence>
<dbReference type="InterPro" id="IPR019764">
    <property type="entry name" value="Endothelin_toxin_CS"/>
</dbReference>
<dbReference type="GO" id="GO:0031708">
    <property type="term" value="F:endothelin B receptor binding"/>
    <property type="evidence" value="ECO:0007669"/>
    <property type="project" value="TreeGrafter"/>
</dbReference>
<evidence type="ECO:0000256" key="6">
    <source>
        <dbReference type="SAM" id="MobiDB-lite"/>
    </source>
</evidence>
<dbReference type="InterPro" id="IPR001928">
    <property type="entry name" value="Endothln-like_toxin"/>
</dbReference>
<evidence type="ECO:0000259" key="8">
    <source>
        <dbReference type="SMART" id="SM00272"/>
    </source>
</evidence>
<dbReference type="PANTHER" id="PTHR13874:SF9">
    <property type="entry name" value="ENDOTHELIN-2"/>
    <property type="match status" value="1"/>
</dbReference>
<evidence type="ECO:0000256" key="2">
    <source>
        <dbReference type="ARBA" id="ARBA00010959"/>
    </source>
</evidence>
<evidence type="ECO:0000256" key="5">
    <source>
        <dbReference type="ARBA" id="ARBA00023322"/>
    </source>
</evidence>
<dbReference type="KEGG" id="char:105903620"/>
<dbReference type="AlphaFoldDB" id="A0A6P8H3V9"/>
<keyword evidence="3" id="KW-0964">Secreted</keyword>
<dbReference type="PANTHER" id="PTHR13874">
    <property type="entry name" value="ENDOTHELIN"/>
    <property type="match status" value="1"/>
</dbReference>
<dbReference type="Proteomes" id="UP000515152">
    <property type="component" value="Chromosome 19"/>
</dbReference>
<dbReference type="GO" id="GO:0014826">
    <property type="term" value="P:vein smooth muscle contraction"/>
    <property type="evidence" value="ECO:0007669"/>
    <property type="project" value="TreeGrafter"/>
</dbReference>
<feature type="chain" id="PRO_5027680502" evidence="7">
    <location>
        <begin position="24"/>
        <end position="171"/>
    </location>
</feature>
<proteinExistence type="inferred from homology"/>
<dbReference type="RefSeq" id="XP_031442347.1">
    <property type="nucleotide sequence ID" value="XM_031586487.2"/>
</dbReference>
<protein>
    <submittedName>
        <fullName evidence="10">Endothelin-2</fullName>
    </submittedName>
</protein>
<dbReference type="GO" id="GO:0005615">
    <property type="term" value="C:extracellular space"/>
    <property type="evidence" value="ECO:0007669"/>
    <property type="project" value="TreeGrafter"/>
</dbReference>
<keyword evidence="9" id="KW-1185">Reference proteome</keyword>
<feature type="domain" description="Endothelin-like toxin" evidence="8">
    <location>
        <begin position="92"/>
        <end position="113"/>
    </location>
</feature>
<evidence type="ECO:0000313" key="10">
    <source>
        <dbReference type="RefSeq" id="XP_031442347.1"/>
    </source>
</evidence>
<feature type="region of interest" description="Disordered" evidence="6">
    <location>
        <begin position="148"/>
        <end position="171"/>
    </location>
</feature>
<comment type="subcellular location">
    <subcellularLocation>
        <location evidence="1">Secreted</location>
    </subcellularLocation>
</comment>
<dbReference type="InterPro" id="IPR020475">
    <property type="entry name" value="Endothelin"/>
</dbReference>
<dbReference type="PROSITE" id="PS00270">
    <property type="entry name" value="ENDOTHELIN"/>
    <property type="match status" value="2"/>
</dbReference>
<gene>
    <name evidence="10" type="primary">edn2</name>
</gene>
<organism evidence="9 10">
    <name type="scientific">Clupea harengus</name>
    <name type="common">Atlantic herring</name>
    <dbReference type="NCBI Taxonomy" id="7950"/>
    <lineage>
        <taxon>Eukaryota</taxon>
        <taxon>Metazoa</taxon>
        <taxon>Chordata</taxon>
        <taxon>Craniata</taxon>
        <taxon>Vertebrata</taxon>
        <taxon>Euteleostomi</taxon>
        <taxon>Actinopterygii</taxon>
        <taxon>Neopterygii</taxon>
        <taxon>Teleostei</taxon>
        <taxon>Clupei</taxon>
        <taxon>Clupeiformes</taxon>
        <taxon>Clupeoidei</taxon>
        <taxon>Clupeidae</taxon>
        <taxon>Clupea</taxon>
    </lineage>
</organism>
<comment type="similarity">
    <text evidence="2">Belongs to the endothelin/sarafotoxin family.</text>
</comment>
<feature type="signal peptide" evidence="7">
    <location>
        <begin position="1"/>
        <end position="23"/>
    </location>
</feature>
<evidence type="ECO:0000313" key="9">
    <source>
        <dbReference type="Proteomes" id="UP000515152"/>
    </source>
</evidence>
<feature type="compositionally biased region" description="Polar residues" evidence="6">
    <location>
        <begin position="148"/>
        <end position="157"/>
    </location>
</feature>
<reference evidence="10" key="1">
    <citation type="submission" date="2025-08" db="UniProtKB">
        <authorList>
            <consortium name="RefSeq"/>
        </authorList>
    </citation>
    <scope>IDENTIFICATION</scope>
</reference>
<dbReference type="GO" id="GO:0003100">
    <property type="term" value="P:regulation of systemic arterial blood pressure by endothelin"/>
    <property type="evidence" value="ECO:0007669"/>
    <property type="project" value="TreeGrafter"/>
</dbReference>
<dbReference type="PRINTS" id="PR00365">
    <property type="entry name" value="ENDOTHELIN"/>
</dbReference>